<evidence type="ECO:0000256" key="6">
    <source>
        <dbReference type="ARBA" id="ARBA00022989"/>
    </source>
</evidence>
<dbReference type="InterPro" id="IPR037272">
    <property type="entry name" value="SNS_sf"/>
</dbReference>
<accession>A0ABM1DZ31</accession>
<feature type="transmembrane region" description="Helical" evidence="10">
    <location>
        <begin position="56"/>
        <end position="78"/>
    </location>
</feature>
<dbReference type="NCBIfam" id="NF037979">
    <property type="entry name" value="Na_transp"/>
    <property type="match status" value="1"/>
</dbReference>
<comment type="similarity">
    <text evidence="2 9">Belongs to the sodium:neurotransmitter symporter (SNF) (TC 2.A.22) family.</text>
</comment>
<feature type="transmembrane region" description="Helical" evidence="10">
    <location>
        <begin position="229"/>
        <end position="250"/>
    </location>
</feature>
<evidence type="ECO:0000256" key="2">
    <source>
        <dbReference type="ARBA" id="ARBA00006459"/>
    </source>
</evidence>
<sequence length="411" mass="45328">MDKTEAVKSEPKPKPDREQWGNQMEFLFTCIAYAVGLGNVWRFPYLAYKNGGGAFLIPYVIMLALVGLPLFFMEIALGQYSSLGPIKAWKVSPLFKGRGVASVFVSALIGLYYNVIVAYCLVYLISSMTSELPCGPTAKNDWNSDMSLVECQPVLVGSLAAAWFIVFLVLIKGVGSLGKVVYFVAIFPYIMLTILLVRGLTLEGASDGVMYYLSPSWERLADIQVWKDAAVQIFFSLSACTGGLITMSSYNRYENNIRRDAILIPLLNCATSVFAGFVIFSVLGFMAHEKNVPIDEVAEQGPGLVFVVYPEALSKMPVPPLWSILFFIMMCSLGFGSQFSIIENVIASIIDQFPGTLRSSTLRSICFRAVVCSAFFLVGLTMVTRAEALCNQRKTLSTLRVDKNSQRISTK</sequence>
<keyword evidence="5 9" id="KW-0769">Symport</keyword>
<feature type="transmembrane region" description="Helical" evidence="10">
    <location>
        <begin position="154"/>
        <end position="171"/>
    </location>
</feature>
<keyword evidence="11" id="KW-1185">Reference proteome</keyword>
<dbReference type="RefSeq" id="XP_014665202.1">
    <property type="nucleotide sequence ID" value="XM_014809716.1"/>
</dbReference>
<evidence type="ECO:0000256" key="8">
    <source>
        <dbReference type="ARBA" id="ARBA00023180"/>
    </source>
</evidence>
<reference evidence="12" key="1">
    <citation type="submission" date="2025-08" db="UniProtKB">
        <authorList>
            <consortium name="RefSeq"/>
        </authorList>
    </citation>
    <scope>IDENTIFICATION</scope>
</reference>
<evidence type="ECO:0000313" key="12">
    <source>
        <dbReference type="RefSeq" id="XP_014665202.1"/>
    </source>
</evidence>
<dbReference type="Pfam" id="PF00209">
    <property type="entry name" value="SNF"/>
    <property type="match status" value="2"/>
</dbReference>
<feature type="transmembrane region" description="Helical" evidence="10">
    <location>
        <begin position="26"/>
        <end position="44"/>
    </location>
</feature>
<evidence type="ECO:0000256" key="4">
    <source>
        <dbReference type="ARBA" id="ARBA00022692"/>
    </source>
</evidence>
<protein>
    <recommendedName>
        <fullName evidence="9">Transporter</fullName>
    </recommendedName>
</protein>
<keyword evidence="8" id="KW-0325">Glycoprotein</keyword>
<evidence type="ECO:0000313" key="11">
    <source>
        <dbReference type="Proteomes" id="UP000695022"/>
    </source>
</evidence>
<dbReference type="PRINTS" id="PR00176">
    <property type="entry name" value="NANEUSMPORT"/>
</dbReference>
<dbReference type="SUPFAM" id="SSF161070">
    <property type="entry name" value="SNF-like"/>
    <property type="match status" value="1"/>
</dbReference>
<gene>
    <name evidence="12" type="primary">LOC106807398</name>
</gene>
<evidence type="ECO:0000256" key="9">
    <source>
        <dbReference type="RuleBase" id="RU003732"/>
    </source>
</evidence>
<evidence type="ECO:0000256" key="3">
    <source>
        <dbReference type="ARBA" id="ARBA00022448"/>
    </source>
</evidence>
<evidence type="ECO:0000256" key="5">
    <source>
        <dbReference type="ARBA" id="ARBA00022847"/>
    </source>
</evidence>
<evidence type="ECO:0000256" key="1">
    <source>
        <dbReference type="ARBA" id="ARBA00004141"/>
    </source>
</evidence>
<dbReference type="PANTHER" id="PTHR11616">
    <property type="entry name" value="SODIUM/CHLORIDE DEPENDENT TRANSPORTER"/>
    <property type="match status" value="1"/>
</dbReference>
<proteinExistence type="inferred from homology"/>
<feature type="transmembrane region" description="Helical" evidence="10">
    <location>
        <begin position="262"/>
        <end position="287"/>
    </location>
</feature>
<evidence type="ECO:0000256" key="7">
    <source>
        <dbReference type="ARBA" id="ARBA00023136"/>
    </source>
</evidence>
<dbReference type="InterPro" id="IPR000175">
    <property type="entry name" value="Na/ntran_symport"/>
</dbReference>
<feature type="transmembrane region" description="Helical" evidence="10">
    <location>
        <begin position="321"/>
        <end position="345"/>
    </location>
</feature>
<dbReference type="PROSITE" id="PS50267">
    <property type="entry name" value="NA_NEUROTRAN_SYMP_3"/>
    <property type="match status" value="1"/>
</dbReference>
<evidence type="ECO:0000256" key="10">
    <source>
        <dbReference type="SAM" id="Phobius"/>
    </source>
</evidence>
<keyword evidence="4 9" id="KW-0812">Transmembrane</keyword>
<keyword evidence="6 10" id="KW-1133">Transmembrane helix</keyword>
<name>A0ABM1DZ31_PRICU</name>
<feature type="transmembrane region" description="Helical" evidence="10">
    <location>
        <begin position="180"/>
        <end position="200"/>
    </location>
</feature>
<keyword evidence="3 9" id="KW-0813">Transport</keyword>
<dbReference type="GeneID" id="106807398"/>
<dbReference type="Proteomes" id="UP000695022">
    <property type="component" value="Unplaced"/>
</dbReference>
<dbReference type="PANTHER" id="PTHR11616:SF321">
    <property type="entry name" value="SODIUM-DEPENDENT NUTRIENT AMINO ACID TRANSPORTER 1-RELATED"/>
    <property type="match status" value="1"/>
</dbReference>
<feature type="transmembrane region" description="Helical" evidence="10">
    <location>
        <begin position="99"/>
        <end position="125"/>
    </location>
</feature>
<organism evidence="11 12">
    <name type="scientific">Priapulus caudatus</name>
    <name type="common">Priapulid worm</name>
    <dbReference type="NCBI Taxonomy" id="37621"/>
    <lineage>
        <taxon>Eukaryota</taxon>
        <taxon>Metazoa</taxon>
        <taxon>Ecdysozoa</taxon>
        <taxon>Scalidophora</taxon>
        <taxon>Priapulida</taxon>
        <taxon>Priapulimorpha</taxon>
        <taxon>Priapulimorphida</taxon>
        <taxon>Priapulidae</taxon>
        <taxon>Priapulus</taxon>
    </lineage>
</organism>
<keyword evidence="7 10" id="KW-0472">Membrane</keyword>
<feature type="transmembrane region" description="Helical" evidence="10">
    <location>
        <begin position="365"/>
        <end position="383"/>
    </location>
</feature>
<dbReference type="PROSITE" id="PS00610">
    <property type="entry name" value="NA_NEUROTRAN_SYMP_1"/>
    <property type="match status" value="1"/>
</dbReference>
<comment type="subcellular location">
    <subcellularLocation>
        <location evidence="1">Membrane</location>
        <topology evidence="1">Multi-pass membrane protein</topology>
    </subcellularLocation>
</comment>